<evidence type="ECO:0000313" key="4">
    <source>
        <dbReference type="Proteomes" id="UP000664534"/>
    </source>
</evidence>
<keyword evidence="4" id="KW-1185">Reference proteome</keyword>
<dbReference type="SMART" id="SM00822">
    <property type="entry name" value="PKS_KR"/>
    <property type="match status" value="1"/>
</dbReference>
<dbReference type="PANTHER" id="PTHR43000">
    <property type="entry name" value="DTDP-D-GLUCOSE 4,6-DEHYDRATASE-RELATED"/>
    <property type="match status" value="1"/>
</dbReference>
<feature type="domain" description="Ketoreductase" evidence="2">
    <location>
        <begin position="10"/>
        <end position="147"/>
    </location>
</feature>
<dbReference type="GO" id="GO:0016616">
    <property type="term" value="F:oxidoreductase activity, acting on the CH-OH group of donors, NAD or NADP as acceptor"/>
    <property type="evidence" value="ECO:0007669"/>
    <property type="project" value="InterPro"/>
</dbReference>
<keyword evidence="1" id="KW-0812">Transmembrane</keyword>
<dbReference type="InterPro" id="IPR057326">
    <property type="entry name" value="KR_dom"/>
</dbReference>
<dbReference type="InterPro" id="IPR036291">
    <property type="entry name" value="NAD(P)-bd_dom_sf"/>
</dbReference>
<accession>A0A8H3G6R3</accession>
<keyword evidence="1" id="KW-0472">Membrane</keyword>
<dbReference type="Gene3D" id="3.40.50.720">
    <property type="entry name" value="NAD(P)-binding Rossmann-like Domain"/>
    <property type="match status" value="1"/>
</dbReference>
<dbReference type="InterPro" id="IPR002225">
    <property type="entry name" value="3Beta_OHSteriod_DH/Estase"/>
</dbReference>
<keyword evidence="1" id="KW-1133">Transmembrane helix</keyword>
<protein>
    <recommendedName>
        <fullName evidence="2">Ketoreductase domain-containing protein</fullName>
    </recommendedName>
</protein>
<dbReference type="GO" id="GO:0006694">
    <property type="term" value="P:steroid biosynthetic process"/>
    <property type="evidence" value="ECO:0007669"/>
    <property type="project" value="InterPro"/>
</dbReference>
<gene>
    <name evidence="3" type="ORF">IMSHALPRED_011053</name>
</gene>
<proteinExistence type="predicted"/>
<dbReference type="EMBL" id="CAJPDT010000097">
    <property type="protein sequence ID" value="CAF9937186.1"/>
    <property type="molecule type" value="Genomic_DNA"/>
</dbReference>
<evidence type="ECO:0000259" key="2">
    <source>
        <dbReference type="SMART" id="SM00822"/>
    </source>
</evidence>
<sequence length="362" mass="39862">MDSHSDHVLGTVVVVGGCGFLGFHIVRALSQDPACTSVVVLSRQPTKNLQDGVKYYSCDITDLDKTQTLLNEIQPRAIMHTASPMAIDPTAKVHHFYSTNVKGTENLLICAAEIPSIKAFVYTSTVNVVAGSPHVNVSEQQPLWEQTSKTIPYWLSKAAADKLVRASTSEQLATVTLRLPVTYGERDNQYIPAQLAVYRKKQTGVQLGDNKNLTDQVYAGNAATAHVLAAKALLNPTLARGPVAGEAFNITDGAPIFFWDFCRVVWRAAGDTTELKDVKVIPAWLALQMANVTEGLNWITTFGSKRPKALNRLTVEFCLRTYTYDISKARRVLGYEPEVHREAVMKKAIEWEKTREGGVGGW</sequence>
<feature type="transmembrane region" description="Helical" evidence="1">
    <location>
        <begin position="7"/>
        <end position="26"/>
    </location>
</feature>
<evidence type="ECO:0000313" key="3">
    <source>
        <dbReference type="EMBL" id="CAF9937186.1"/>
    </source>
</evidence>
<reference evidence="3" key="1">
    <citation type="submission" date="2021-03" db="EMBL/GenBank/DDBJ databases">
        <authorList>
            <person name="Tagirdzhanova G."/>
        </authorList>
    </citation>
    <scope>NUCLEOTIDE SEQUENCE</scope>
</reference>
<organism evidence="3 4">
    <name type="scientific">Imshaugia aleurites</name>
    <dbReference type="NCBI Taxonomy" id="172621"/>
    <lineage>
        <taxon>Eukaryota</taxon>
        <taxon>Fungi</taxon>
        <taxon>Dikarya</taxon>
        <taxon>Ascomycota</taxon>
        <taxon>Pezizomycotina</taxon>
        <taxon>Lecanoromycetes</taxon>
        <taxon>OSLEUM clade</taxon>
        <taxon>Lecanoromycetidae</taxon>
        <taxon>Lecanorales</taxon>
        <taxon>Lecanorineae</taxon>
        <taxon>Parmeliaceae</taxon>
        <taxon>Imshaugia</taxon>
    </lineage>
</organism>
<dbReference type="OrthoDB" id="10058185at2759"/>
<evidence type="ECO:0000256" key="1">
    <source>
        <dbReference type="SAM" id="Phobius"/>
    </source>
</evidence>
<dbReference type="SUPFAM" id="SSF51735">
    <property type="entry name" value="NAD(P)-binding Rossmann-fold domains"/>
    <property type="match status" value="1"/>
</dbReference>
<name>A0A8H3G6R3_9LECA</name>
<dbReference type="Pfam" id="PF01073">
    <property type="entry name" value="3Beta_HSD"/>
    <property type="match status" value="1"/>
</dbReference>
<comment type="caution">
    <text evidence="3">The sequence shown here is derived from an EMBL/GenBank/DDBJ whole genome shotgun (WGS) entry which is preliminary data.</text>
</comment>
<dbReference type="Proteomes" id="UP000664534">
    <property type="component" value="Unassembled WGS sequence"/>
</dbReference>
<dbReference type="AlphaFoldDB" id="A0A8H3G6R3"/>